<accession>A0A4P9XSZ9</accession>
<dbReference type="Proteomes" id="UP000271241">
    <property type="component" value="Unassembled WGS sequence"/>
</dbReference>
<dbReference type="InterPro" id="IPR003959">
    <property type="entry name" value="ATPase_AAA_core"/>
</dbReference>
<dbReference type="Gene3D" id="3.40.50.300">
    <property type="entry name" value="P-loop containing nucleotide triphosphate hydrolases"/>
    <property type="match status" value="1"/>
</dbReference>
<dbReference type="GO" id="GO:0005524">
    <property type="term" value="F:ATP binding"/>
    <property type="evidence" value="ECO:0007669"/>
    <property type="project" value="UniProtKB-KW"/>
</dbReference>
<comment type="similarity">
    <text evidence="1">Belongs to the AAA ATPase family.</text>
</comment>
<dbReference type="Pfam" id="PF09336">
    <property type="entry name" value="Vps4_C"/>
    <property type="match status" value="1"/>
</dbReference>
<dbReference type="EMBL" id="KZ992527">
    <property type="protein sequence ID" value="RKP09273.1"/>
    <property type="molecule type" value="Genomic_DNA"/>
</dbReference>
<protein>
    <submittedName>
        <fullName evidence="6">P-loop containing nucleoside triphosphate hydrolase protein</fullName>
    </submittedName>
</protein>
<evidence type="ECO:0000313" key="7">
    <source>
        <dbReference type="Proteomes" id="UP000271241"/>
    </source>
</evidence>
<evidence type="ECO:0000256" key="3">
    <source>
        <dbReference type="ARBA" id="ARBA00022840"/>
    </source>
</evidence>
<dbReference type="FunFam" id="1.10.8.60:FF:000022">
    <property type="entry name" value="Fidgetin like 1"/>
    <property type="match status" value="1"/>
</dbReference>
<dbReference type="InterPro" id="IPR050304">
    <property type="entry name" value="MT-severing_AAA_ATPase"/>
</dbReference>
<evidence type="ECO:0000259" key="5">
    <source>
        <dbReference type="SMART" id="SM00382"/>
    </source>
</evidence>
<dbReference type="OrthoDB" id="10251136at2759"/>
<gene>
    <name evidence="6" type="ORF">THASP1DRAFT_14510</name>
</gene>
<dbReference type="GO" id="GO:0016887">
    <property type="term" value="F:ATP hydrolysis activity"/>
    <property type="evidence" value="ECO:0007669"/>
    <property type="project" value="InterPro"/>
</dbReference>
<dbReference type="Gene3D" id="1.10.8.60">
    <property type="match status" value="1"/>
</dbReference>
<dbReference type="PANTHER" id="PTHR23074">
    <property type="entry name" value="AAA DOMAIN-CONTAINING"/>
    <property type="match status" value="1"/>
</dbReference>
<reference evidence="7" key="1">
    <citation type="journal article" date="2018" name="Nat. Microbiol.">
        <title>Leveraging single-cell genomics to expand the fungal tree of life.</title>
        <authorList>
            <person name="Ahrendt S.R."/>
            <person name="Quandt C.A."/>
            <person name="Ciobanu D."/>
            <person name="Clum A."/>
            <person name="Salamov A."/>
            <person name="Andreopoulos B."/>
            <person name="Cheng J.F."/>
            <person name="Woyke T."/>
            <person name="Pelin A."/>
            <person name="Henrissat B."/>
            <person name="Reynolds N.K."/>
            <person name="Benny G.L."/>
            <person name="Smith M.E."/>
            <person name="James T.Y."/>
            <person name="Grigoriev I.V."/>
        </authorList>
    </citation>
    <scope>NUCLEOTIDE SEQUENCE [LARGE SCALE GENOMIC DNA]</scope>
    <source>
        <strain evidence="7">RSA 1356</strain>
    </source>
</reference>
<evidence type="ECO:0000256" key="4">
    <source>
        <dbReference type="SAM" id="MobiDB-lite"/>
    </source>
</evidence>
<evidence type="ECO:0000313" key="6">
    <source>
        <dbReference type="EMBL" id="RKP09273.1"/>
    </source>
</evidence>
<dbReference type="InterPro" id="IPR027417">
    <property type="entry name" value="P-loop_NTPase"/>
</dbReference>
<keyword evidence="2" id="KW-0547">Nucleotide-binding</keyword>
<evidence type="ECO:0000256" key="2">
    <source>
        <dbReference type="ARBA" id="ARBA00022741"/>
    </source>
</evidence>
<proteinExistence type="inferred from homology"/>
<sequence>MTRRSSKSGDGGGEEPVDERLRNIEPRMIEMINNEIMDSSLAITWDDIAGLDDAKNTIKEIVVWPMLRPDIFTGLRGPPKGLLLFGPPGTGKTLIGKCIASQSGATFFSISSSSLTSKWVGDGEKMASLRCGTVRALFAVARVHQPAVIFIDEIDSLLTQRTDGEFEASRRIKTEFLIQFDGCGTTNDEDRILIVGAPQEIDEAARRRFRKRLYIPLPEDQGRMGIVRNLLKKQNHSLTDDEIAELCRLTAGYSGSDMDGLCREAALGPIRSIGDIRTISADDVRPITFADFQNALKQVRASVSDKDLELYLRWNDEYGSLS</sequence>
<keyword evidence="7" id="KW-1185">Reference proteome</keyword>
<name>A0A4P9XSZ9_9FUNG</name>
<dbReference type="InterPro" id="IPR041569">
    <property type="entry name" value="AAA_lid_3"/>
</dbReference>
<dbReference type="Pfam" id="PF00004">
    <property type="entry name" value="AAA"/>
    <property type="match status" value="1"/>
</dbReference>
<dbReference type="InterPro" id="IPR015415">
    <property type="entry name" value="Spast_Vps4_C"/>
</dbReference>
<keyword evidence="3" id="KW-0067">ATP-binding</keyword>
<evidence type="ECO:0000256" key="1">
    <source>
        <dbReference type="ARBA" id="ARBA00006914"/>
    </source>
</evidence>
<dbReference type="InterPro" id="IPR003593">
    <property type="entry name" value="AAA+_ATPase"/>
</dbReference>
<dbReference type="AlphaFoldDB" id="A0A4P9XSZ9"/>
<feature type="region of interest" description="Disordered" evidence="4">
    <location>
        <begin position="1"/>
        <end position="22"/>
    </location>
</feature>
<dbReference type="SMART" id="SM00382">
    <property type="entry name" value="AAA"/>
    <property type="match status" value="1"/>
</dbReference>
<dbReference type="SUPFAM" id="SSF52540">
    <property type="entry name" value="P-loop containing nucleoside triphosphate hydrolases"/>
    <property type="match status" value="1"/>
</dbReference>
<dbReference type="STRING" id="78915.A0A4P9XSZ9"/>
<keyword evidence="6" id="KW-0378">Hydrolase</keyword>
<dbReference type="PANTHER" id="PTHR23074:SF17">
    <property type="entry name" value="FIDGETIN-LIKE PROTEIN 1"/>
    <property type="match status" value="1"/>
</dbReference>
<feature type="domain" description="AAA+ ATPase" evidence="5">
    <location>
        <begin position="78"/>
        <end position="219"/>
    </location>
</feature>
<organism evidence="6 7">
    <name type="scientific">Thamnocephalis sphaerospora</name>
    <dbReference type="NCBI Taxonomy" id="78915"/>
    <lineage>
        <taxon>Eukaryota</taxon>
        <taxon>Fungi</taxon>
        <taxon>Fungi incertae sedis</taxon>
        <taxon>Zoopagomycota</taxon>
        <taxon>Zoopagomycotina</taxon>
        <taxon>Zoopagomycetes</taxon>
        <taxon>Zoopagales</taxon>
        <taxon>Sigmoideomycetaceae</taxon>
        <taxon>Thamnocephalis</taxon>
    </lineage>
</organism>
<dbReference type="FunFam" id="3.40.50.300:FF:000093">
    <property type="entry name" value="Fidgetin-like 1"/>
    <property type="match status" value="1"/>
</dbReference>
<dbReference type="Pfam" id="PF17862">
    <property type="entry name" value="AAA_lid_3"/>
    <property type="match status" value="1"/>
</dbReference>